<dbReference type="GO" id="GO:0042802">
    <property type="term" value="F:identical protein binding"/>
    <property type="evidence" value="ECO:0007669"/>
    <property type="project" value="TreeGrafter"/>
</dbReference>
<keyword evidence="15 17" id="KW-0324">Glycolysis</keyword>
<keyword evidence="9 17" id="KW-0808">Transferase</keyword>
<dbReference type="Gene3D" id="3.10.180.10">
    <property type="entry name" value="2,3-Dihydroxybiphenyl 1,2-Dioxygenase, domain 1"/>
    <property type="match status" value="1"/>
</dbReference>
<evidence type="ECO:0000256" key="17">
    <source>
        <dbReference type="HAMAP-Rule" id="MF_03184"/>
    </source>
</evidence>
<dbReference type="GO" id="GO:0006002">
    <property type="term" value="P:fructose 6-phosphate metabolic process"/>
    <property type="evidence" value="ECO:0007669"/>
    <property type="project" value="EnsemblFungi"/>
</dbReference>
<dbReference type="InterPro" id="IPR022953">
    <property type="entry name" value="ATP_PFK"/>
</dbReference>
<evidence type="ECO:0000256" key="4">
    <source>
        <dbReference type="ARBA" id="ARBA00004570"/>
    </source>
</evidence>
<comment type="subcellular location">
    <subcellularLocation>
        <location evidence="3 17">Cytoplasm</location>
    </subcellularLocation>
    <subcellularLocation>
        <location evidence="4">Mitochondrion outer membrane</location>
        <topology evidence="4">Peripheral membrane protein</topology>
        <orientation evidence="4">Cytoplasmic side</orientation>
    </subcellularLocation>
</comment>
<dbReference type="InterPro" id="IPR029068">
    <property type="entry name" value="Glyas_Bleomycin-R_OHBP_Dase"/>
</dbReference>
<feature type="binding site" evidence="17">
    <location>
        <position position="386"/>
    </location>
    <ligand>
        <name>substrate</name>
        <note>ligand shared between dimeric partners</note>
    </ligand>
</feature>
<gene>
    <name evidence="20" type="primary">NCAS0D04360</name>
    <name evidence="20" type="ordered locus">NCAS_0D04360</name>
</gene>
<keyword evidence="7 17" id="KW-0963">Cytoplasm</keyword>
<evidence type="ECO:0000313" key="20">
    <source>
        <dbReference type="EMBL" id="CCC70017.1"/>
    </source>
</evidence>
<feature type="binding site" description="in other chain" evidence="17">
    <location>
        <position position="450"/>
    </location>
    <ligand>
        <name>substrate</name>
        <note>ligand shared between dimeric partners</note>
    </ligand>
</feature>
<dbReference type="GO" id="GO:0003872">
    <property type="term" value="F:6-phosphofructokinase activity"/>
    <property type="evidence" value="ECO:0007669"/>
    <property type="project" value="UniProtKB-UniRule"/>
</dbReference>
<evidence type="ECO:0000256" key="8">
    <source>
        <dbReference type="ARBA" id="ARBA00022533"/>
    </source>
</evidence>
<feature type="region of interest" description="N-terminal catalytic PFK domain 1" evidence="17">
    <location>
        <begin position="1"/>
        <end position="576"/>
    </location>
</feature>
<feature type="binding site" evidence="17">
    <location>
        <position position="850"/>
    </location>
    <ligand>
        <name>beta-D-fructose 2,6-bisphosphate</name>
        <dbReference type="ChEBI" id="CHEBI:58579"/>
        <note>allosteric activator; ligand shared between dimeric partners</note>
    </ligand>
</feature>
<dbReference type="KEGG" id="ncs:NCAS_0D04360"/>
<dbReference type="GO" id="GO:0061621">
    <property type="term" value="P:canonical glycolysis"/>
    <property type="evidence" value="ECO:0007669"/>
    <property type="project" value="TreeGrafter"/>
</dbReference>
<comment type="similarity">
    <text evidence="18">Belongs to the phosphofructokinase type A (PFKA) family. ATP-dependent PFK group I subfamily. Eukaryotic two domain clade "E" sub-subfamily.</text>
</comment>
<keyword evidence="12 17" id="KW-0418">Kinase</keyword>
<reference key="2">
    <citation type="submission" date="2011-08" db="EMBL/GenBank/DDBJ databases">
        <title>Genome sequence of Naumovozyma castellii.</title>
        <authorList>
            <person name="Gordon J.L."/>
            <person name="Armisen D."/>
            <person name="Proux-Wera E."/>
            <person name="OhEigeartaigh S.S."/>
            <person name="Byrne K.P."/>
            <person name="Wolfe K.H."/>
        </authorList>
    </citation>
    <scope>NUCLEOTIDE SEQUENCE</scope>
    <source>
        <strain>Type strain:CBS 4309</strain>
    </source>
</reference>
<keyword evidence="11 17" id="KW-0547">Nucleotide-binding</keyword>
<keyword evidence="8 17" id="KW-0021">Allosteric enzyme</keyword>
<evidence type="ECO:0000256" key="2">
    <source>
        <dbReference type="ARBA" id="ARBA00002659"/>
    </source>
</evidence>
<feature type="binding site" evidence="17">
    <location>
        <position position="209"/>
    </location>
    <ligand>
        <name>ATP</name>
        <dbReference type="ChEBI" id="CHEBI:30616"/>
    </ligand>
</feature>
<dbReference type="InParanoid" id="G0VEM6"/>
<comment type="caution">
    <text evidence="17">Lacks conserved residue(s) required for the propagation of feature annotation.</text>
</comment>
<dbReference type="HOGENOM" id="CLU_011053_0_0_1"/>
<dbReference type="GO" id="GO:0007035">
    <property type="term" value="P:vacuolar acidification"/>
    <property type="evidence" value="ECO:0007669"/>
    <property type="project" value="EnsemblFungi"/>
</dbReference>
<dbReference type="UniPathway" id="UPA00109">
    <property type="reaction ID" value="UER00182"/>
</dbReference>
<dbReference type="HAMAP" id="MF_03184">
    <property type="entry name" value="Phosphofructokinase_I_E"/>
    <property type="match status" value="1"/>
</dbReference>
<dbReference type="OrthoDB" id="537915at2759"/>
<comment type="subunit">
    <text evidence="6 17">Heterooctamer of 4 alpha and 4 beta chains.</text>
</comment>
<feature type="binding site" description="in other chain" evidence="17">
    <location>
        <position position="938"/>
    </location>
    <ligand>
        <name>beta-D-fructose 2,6-bisphosphate</name>
        <dbReference type="ChEBI" id="CHEBI:58579"/>
        <note>allosteric activator; ligand shared between dimeric partners</note>
    </ligand>
</feature>
<evidence type="ECO:0000256" key="11">
    <source>
        <dbReference type="ARBA" id="ARBA00022741"/>
    </source>
</evidence>
<comment type="cofactor">
    <cofactor evidence="1 17">
        <name>Mg(2+)</name>
        <dbReference type="ChEBI" id="CHEBI:18420"/>
    </cofactor>
</comment>
<comment type="activity regulation">
    <text evidence="17">Allosterically activated by ADP, AMP, or fructose 2,6-bisphosphate, and allosterically inhibited by ATP or citrate.</text>
</comment>
<feature type="binding site" description="in other chain" evidence="17">
    <location>
        <begin position="856"/>
        <end position="859"/>
    </location>
    <ligand>
        <name>beta-D-fructose 2,6-bisphosphate</name>
        <dbReference type="ChEBI" id="CHEBI:58579"/>
        <note>allosteric activator; ligand shared between dimeric partners</note>
    </ligand>
</feature>
<evidence type="ECO:0000313" key="21">
    <source>
        <dbReference type="Proteomes" id="UP000001640"/>
    </source>
</evidence>
<evidence type="ECO:0000256" key="13">
    <source>
        <dbReference type="ARBA" id="ARBA00022840"/>
    </source>
</evidence>
<dbReference type="FunFam" id="3.40.50.450:FF:000010">
    <property type="entry name" value="ATP-dependent 6-phosphofructokinase"/>
    <property type="match status" value="1"/>
</dbReference>
<dbReference type="GO" id="GO:0048029">
    <property type="term" value="F:monosaccharide binding"/>
    <property type="evidence" value="ECO:0007669"/>
    <property type="project" value="TreeGrafter"/>
</dbReference>
<feature type="binding site" evidence="17">
    <location>
        <begin position="303"/>
        <end position="306"/>
    </location>
    <ligand>
        <name>ATP</name>
        <dbReference type="ChEBI" id="CHEBI:30616"/>
    </ligand>
</feature>
<dbReference type="PANTHER" id="PTHR13697:SF4">
    <property type="entry name" value="ATP-DEPENDENT 6-PHOSPHOFRUCTOKINASE"/>
    <property type="match status" value="1"/>
</dbReference>
<evidence type="ECO:0000256" key="15">
    <source>
        <dbReference type="ARBA" id="ARBA00023152"/>
    </source>
</evidence>
<keyword evidence="10 17" id="KW-0479">Metal-binding</keyword>
<dbReference type="GO" id="GO:0003729">
    <property type="term" value="F:mRNA binding"/>
    <property type="evidence" value="ECO:0007669"/>
    <property type="project" value="EnsemblFungi"/>
</dbReference>
<name>G0VEM6_NAUCA</name>
<feature type="binding site" evidence="17">
    <location>
        <position position="757"/>
    </location>
    <ligand>
        <name>beta-D-fructose 2,6-bisphosphate</name>
        <dbReference type="ChEBI" id="CHEBI:58579"/>
        <note>allosteric activator; ligand shared between dimeric partners</note>
    </ligand>
</feature>
<dbReference type="InterPro" id="IPR000023">
    <property type="entry name" value="Phosphofructokinase_dom"/>
</dbReference>
<feature type="region of interest" description="C-terminal regulatory PFK domain 2" evidence="17">
    <location>
        <begin position="591"/>
        <end position="962"/>
    </location>
</feature>
<dbReference type="FunCoup" id="G0VEM6">
    <property type="interactions" value="1137"/>
</dbReference>
<evidence type="ECO:0000256" key="6">
    <source>
        <dbReference type="ARBA" id="ARBA00011412"/>
    </source>
</evidence>
<keyword evidence="21" id="KW-1185">Reference proteome</keyword>
<feature type="domain" description="Phosphofructokinase" evidence="19">
    <location>
        <begin position="591"/>
        <end position="882"/>
    </location>
</feature>
<dbReference type="PRINTS" id="PR00476">
    <property type="entry name" value="PHFRCTKINASE"/>
</dbReference>
<feature type="binding site" evidence="17">
    <location>
        <begin position="273"/>
        <end position="274"/>
    </location>
    <ligand>
        <name>ATP</name>
        <dbReference type="ChEBI" id="CHEBI:30616"/>
    </ligand>
</feature>
<dbReference type="eggNOG" id="KOG2440">
    <property type="taxonomic scope" value="Eukaryota"/>
</dbReference>
<keyword evidence="14 17" id="KW-0460">Magnesium</keyword>
<dbReference type="GO" id="GO:0070072">
    <property type="term" value="P:vacuolar proton-transporting V-type ATPase complex assembly"/>
    <property type="evidence" value="ECO:0007669"/>
    <property type="project" value="EnsemblFungi"/>
</dbReference>
<dbReference type="GO" id="GO:0005741">
    <property type="term" value="C:mitochondrial outer membrane"/>
    <property type="evidence" value="ECO:0007669"/>
    <property type="project" value="UniProtKB-SubCell"/>
</dbReference>
<reference evidence="20 21" key="1">
    <citation type="journal article" date="2011" name="Proc. Natl. Acad. Sci. U.S.A.">
        <title>Evolutionary erosion of yeast sex chromosomes by mating-type switching accidents.</title>
        <authorList>
            <person name="Gordon J.L."/>
            <person name="Armisen D."/>
            <person name="Proux-Wera E."/>
            <person name="Oheigeartaigh S.S."/>
            <person name="Byrne K.P."/>
            <person name="Wolfe K.H."/>
        </authorList>
    </citation>
    <scope>NUCLEOTIDE SEQUENCE [LARGE SCALE GENOMIC DNA]</scope>
    <source>
        <strain evidence="21">ATCC 76901 / BCRC 22586 / CBS 4309 / NBRC 1992 / NRRL Y-12630</strain>
    </source>
</reference>
<dbReference type="Proteomes" id="UP000001640">
    <property type="component" value="Chromosome 4"/>
</dbReference>
<dbReference type="GO" id="GO:0005524">
    <property type="term" value="F:ATP binding"/>
    <property type="evidence" value="ECO:0007669"/>
    <property type="project" value="UniProtKB-KW"/>
</dbReference>
<evidence type="ECO:0000256" key="18">
    <source>
        <dbReference type="PIRNR" id="PIRNR000533"/>
    </source>
</evidence>
<sequence length="962" mass="104746">MTVTTPLVNGTSYCTVTAYSADSYKQAIDFYSKFLSLEDLTSNAQEQSTTISNGSISIKIQLKENPQQQSQVANQLEQLKAMEKTQDWRSHVQESLVFSTANILINKETLTALQYPTQSYPSELFPMELYTLDPLGNVIGVTSTKNAISTKPTEPPAQKKAKFASGLPSKVHSFTDLSYRMKTTDNYPSLPKTTNEKNKKAIAVMTSGGDAQGMNSNVRAIVRSAIFKGCRAFVVMEGYEGLVRGGPEYIKECSWEDVRGWSAEGGTNIGTARCLEFRERAGRLLGAQHLIEAGVDALIVCGGDGSLTGADLFRSEWPSLIEELLANKRISQDQFDKYKHLNICGTVGSIDNDMSTTDATIGAYSALDRICTAIDYVEATANSHSRAFVVEVMGRNCGWLALLAGIATSADYIFIPEKPATSSEWQDQMCDIVSKHRARGKRTTIVIVAEGAISVDLTPISPADVHKVLVDRLGLDTRITTLGHVQRGGTAVAYDRMLATLQGVEAVNAVLESTPETPSPLIAINENKIVRKPLVESVRLTKEVAAAIQAKDFKKAMSLRDTEFIEHLKNFMAINSADHNEPKLAADKRLKIAIVNVGAPAGGINSAVYSMATYCMSQGHKPYAIYNGWSGLARHESVRSLDWKSMIGWQSRGGSELGTNRNTPEEADIGMIAYYFQKYQFDGLVIVGGFEAFESLNQLEKARESYPAFRIPMVLIPATLSNNVPGTEYSLGSDTALNALMEYCDVVKQSAASTRGRTFVVDVQGGNSGYLATCAALAVGAQASYVPEEGIPLPQLQQDIETLAESFESAKGRGRNGKLILKSTNASKALGATDLANVITAEANGRFDAKPAFPGHVQQGGLPSPIDRTRATRFAIKAVDFIEEQQQTMASVRAADDEFNADDKDVSATATVLGVKRSHIVFSSIRQLYDYETEISLRMPKVIHWQGTRAIADHLVGRKRVD</sequence>
<feature type="active site" description="Proton acceptor" evidence="17">
    <location>
        <position position="351"/>
    </location>
</feature>
<evidence type="ECO:0000256" key="14">
    <source>
        <dbReference type="ARBA" id="ARBA00022842"/>
    </source>
</evidence>
<dbReference type="InterPro" id="IPR035966">
    <property type="entry name" value="PKF_sf"/>
</dbReference>
<dbReference type="FunFam" id="3.40.50.460:FF:000007">
    <property type="entry name" value="ATP-dependent 6-phosphofructokinase"/>
    <property type="match status" value="1"/>
</dbReference>
<evidence type="ECO:0000256" key="10">
    <source>
        <dbReference type="ARBA" id="ARBA00022723"/>
    </source>
</evidence>
<keyword evidence="13 17" id="KW-0067">ATP-binding</keyword>
<dbReference type="GO" id="GO:0016208">
    <property type="term" value="F:AMP binding"/>
    <property type="evidence" value="ECO:0007669"/>
    <property type="project" value="TreeGrafter"/>
</dbReference>
<comment type="pathway">
    <text evidence="5 17 18">Carbohydrate degradation; glycolysis; D-glyceraldehyde 3-phosphate and glycerone phosphate from D-glucose: step 3/4.</text>
</comment>
<dbReference type="GO" id="GO:0005945">
    <property type="term" value="C:6-phosphofructokinase complex"/>
    <property type="evidence" value="ECO:0007669"/>
    <property type="project" value="EnsemblFungi"/>
</dbReference>
<feature type="binding site" description="in other chain" evidence="17">
    <location>
        <begin position="719"/>
        <end position="723"/>
    </location>
    <ligand>
        <name>beta-D-fructose 2,6-bisphosphate</name>
        <dbReference type="ChEBI" id="CHEBI:58579"/>
        <note>allosteric activator; ligand shared between dimeric partners</note>
    </ligand>
</feature>
<evidence type="ECO:0000256" key="9">
    <source>
        <dbReference type="ARBA" id="ARBA00022679"/>
    </source>
</evidence>
<dbReference type="AlphaFoldDB" id="G0VEM6"/>
<dbReference type="SUPFAM" id="SSF53784">
    <property type="entry name" value="Phosphofructokinase"/>
    <property type="match status" value="2"/>
</dbReference>
<dbReference type="FunFam" id="3.40.50.460:FF:000008">
    <property type="entry name" value="ATP-dependent 6-phosphofructokinase"/>
    <property type="match status" value="1"/>
</dbReference>
<dbReference type="Pfam" id="PF00365">
    <property type="entry name" value="PFK"/>
    <property type="match status" value="2"/>
</dbReference>
<evidence type="ECO:0000256" key="16">
    <source>
        <dbReference type="ARBA" id="ARBA00048070"/>
    </source>
</evidence>
<dbReference type="GO" id="GO:0030388">
    <property type="term" value="P:fructose 1,6-bisphosphate metabolic process"/>
    <property type="evidence" value="ECO:0007669"/>
    <property type="project" value="TreeGrafter"/>
</dbReference>
<feature type="binding site" description="in other chain" evidence="17">
    <location>
        <position position="661"/>
    </location>
    <ligand>
        <name>beta-D-fructose 2,6-bisphosphate</name>
        <dbReference type="ChEBI" id="CHEBI:58579"/>
        <note>allosteric activator; ligand shared between dimeric partners</note>
    </ligand>
</feature>
<comment type="function">
    <text evidence="2 17">Catalyzes the phosphorylation of D-fructose 6-phosphate to fructose 1,6-bisphosphate by ATP, the first committing step of glycolysis.</text>
</comment>
<comment type="similarity">
    <text evidence="17">Belongs to the phosphofructokinase type A (PFKA) family. ATP-dependent PFK group I subfamily. Eukaryotic two domain clade 'E' sub-subfamily.</text>
</comment>
<protein>
    <recommendedName>
        <fullName evidence="17">ATP-dependent 6-phosphofructokinase</fullName>
        <shortName evidence="17">ATP-PFK</shortName>
        <shortName evidence="17">Phosphofructokinase</shortName>
        <ecNumber evidence="17">2.7.1.11</ecNumber>
    </recommendedName>
    <alternativeName>
        <fullName evidence="17">Phosphohexokinase</fullName>
    </alternativeName>
</protein>
<organism evidence="20 21">
    <name type="scientific">Naumovozyma castellii</name>
    <name type="common">Yeast</name>
    <name type="synonym">Saccharomyces castellii</name>
    <dbReference type="NCBI Taxonomy" id="27288"/>
    <lineage>
        <taxon>Eukaryota</taxon>
        <taxon>Fungi</taxon>
        <taxon>Dikarya</taxon>
        <taxon>Ascomycota</taxon>
        <taxon>Saccharomycotina</taxon>
        <taxon>Saccharomycetes</taxon>
        <taxon>Saccharomycetales</taxon>
        <taxon>Saccharomycetaceae</taxon>
        <taxon>Naumovozyma</taxon>
    </lineage>
</organism>
<dbReference type="GO" id="GO:0046961">
    <property type="term" value="F:proton-transporting ATPase activity, rotational mechanism"/>
    <property type="evidence" value="ECO:0007669"/>
    <property type="project" value="EnsemblFungi"/>
</dbReference>
<dbReference type="NCBIfam" id="TIGR02478">
    <property type="entry name" value="6PF1K_euk"/>
    <property type="match status" value="1"/>
</dbReference>
<dbReference type="Gene3D" id="3.40.50.450">
    <property type="match status" value="2"/>
</dbReference>
<dbReference type="GO" id="GO:0070095">
    <property type="term" value="F:fructose-6-phosphate binding"/>
    <property type="evidence" value="ECO:0007669"/>
    <property type="project" value="EnsemblFungi"/>
</dbReference>
<proteinExistence type="inferred from homology"/>
<dbReference type="GeneID" id="96903623"/>
<dbReference type="STRING" id="1064592.G0VEM6"/>
<dbReference type="Gene3D" id="3.40.50.460">
    <property type="entry name" value="Phosphofructokinase domain"/>
    <property type="match status" value="2"/>
</dbReference>
<dbReference type="EC" id="2.7.1.11" evidence="17"/>
<feature type="binding site" evidence="17">
    <location>
        <position position="478"/>
    </location>
    <ligand>
        <name>substrate</name>
        <note>ligand shared between dimeric partners</note>
    </ligand>
</feature>
<evidence type="ECO:0000256" key="12">
    <source>
        <dbReference type="ARBA" id="ARBA00022777"/>
    </source>
</evidence>
<evidence type="ECO:0000256" key="5">
    <source>
        <dbReference type="ARBA" id="ARBA00004679"/>
    </source>
</evidence>
<dbReference type="GO" id="GO:0046872">
    <property type="term" value="F:metal ion binding"/>
    <property type="evidence" value="ECO:0007669"/>
    <property type="project" value="UniProtKB-KW"/>
</dbReference>
<dbReference type="RefSeq" id="XP_003676378.1">
    <property type="nucleotide sequence ID" value="XM_003676330.1"/>
</dbReference>
<dbReference type="EMBL" id="HE576755">
    <property type="protein sequence ID" value="CCC70017.1"/>
    <property type="molecule type" value="Genomic_DNA"/>
</dbReference>
<evidence type="ECO:0000256" key="3">
    <source>
        <dbReference type="ARBA" id="ARBA00004496"/>
    </source>
</evidence>
<feature type="binding site" evidence="17">
    <location>
        <position position="304"/>
    </location>
    <ligand>
        <name>Mg(2+)</name>
        <dbReference type="ChEBI" id="CHEBI:18420"/>
        <note>catalytic</note>
    </ligand>
</feature>
<dbReference type="PROSITE" id="PS00433">
    <property type="entry name" value="PHOSPHOFRUCTOKINASE"/>
    <property type="match status" value="2"/>
</dbReference>
<feature type="binding site" description="in other chain" evidence="17">
    <location>
        <begin position="349"/>
        <end position="351"/>
    </location>
    <ligand>
        <name>substrate</name>
        <note>ligand shared between dimeric partners</note>
    </ligand>
</feature>
<evidence type="ECO:0000256" key="1">
    <source>
        <dbReference type="ARBA" id="ARBA00001946"/>
    </source>
</evidence>
<feature type="binding site" description="in other chain" evidence="17">
    <location>
        <begin position="393"/>
        <end position="395"/>
    </location>
    <ligand>
        <name>substrate</name>
        <note>ligand shared between dimeric partners</note>
    </ligand>
</feature>
<dbReference type="PIRSF" id="PIRSF000533">
    <property type="entry name" value="ATP_PFK_euk"/>
    <property type="match status" value="1"/>
</dbReference>
<dbReference type="InterPro" id="IPR009161">
    <property type="entry name" value="6-Pfructokinase_euk"/>
</dbReference>
<evidence type="ECO:0000259" key="19">
    <source>
        <dbReference type="Pfam" id="PF00365"/>
    </source>
</evidence>
<comment type="catalytic activity">
    <reaction evidence="16 17 18">
        <text>beta-D-fructose 6-phosphate + ATP = beta-D-fructose 1,6-bisphosphate + ADP + H(+)</text>
        <dbReference type="Rhea" id="RHEA:16109"/>
        <dbReference type="ChEBI" id="CHEBI:15378"/>
        <dbReference type="ChEBI" id="CHEBI:30616"/>
        <dbReference type="ChEBI" id="CHEBI:32966"/>
        <dbReference type="ChEBI" id="CHEBI:57634"/>
        <dbReference type="ChEBI" id="CHEBI:456216"/>
        <dbReference type="EC" id="2.7.1.11"/>
    </reaction>
</comment>
<accession>G0VEM6</accession>
<dbReference type="InterPro" id="IPR015912">
    <property type="entry name" value="Phosphofructokinase_CS"/>
</dbReference>
<evidence type="ECO:0000256" key="7">
    <source>
        <dbReference type="ARBA" id="ARBA00022490"/>
    </source>
</evidence>
<feature type="binding site" description="in other chain" evidence="17">
    <location>
        <begin position="764"/>
        <end position="766"/>
    </location>
    <ligand>
        <name>beta-D-fructose 2,6-bisphosphate</name>
        <dbReference type="ChEBI" id="CHEBI:58579"/>
        <note>allosteric activator; ligand shared between dimeric partners</note>
    </ligand>
</feature>
<feature type="domain" description="Phosphofructokinase" evidence="19">
    <location>
        <begin position="202"/>
        <end position="510"/>
    </location>
</feature>
<dbReference type="OMA" id="EWQDQMC"/>
<dbReference type="PANTHER" id="PTHR13697">
    <property type="entry name" value="PHOSPHOFRUCTOKINASE"/>
    <property type="match status" value="1"/>
</dbReference>
<feature type="region of interest" description="Interdomain linker" evidence="17">
    <location>
        <begin position="577"/>
        <end position="590"/>
    </location>
</feature>
<feature type="binding site" description="in other chain" evidence="17">
    <location>
        <begin position="484"/>
        <end position="487"/>
    </location>
    <ligand>
        <name>substrate</name>
        <note>ligand shared between dimeric partners</note>
    </ligand>
</feature>